<dbReference type="OrthoDB" id="9807403at2"/>
<comment type="catalytic activity">
    <reaction evidence="7 8">
        <text>cytidine(34) in tRNA(Ile2) + L-lysine + ATP = lysidine(34) in tRNA(Ile2) + AMP + diphosphate + H(+)</text>
        <dbReference type="Rhea" id="RHEA:43744"/>
        <dbReference type="Rhea" id="RHEA-COMP:10625"/>
        <dbReference type="Rhea" id="RHEA-COMP:10670"/>
        <dbReference type="ChEBI" id="CHEBI:15378"/>
        <dbReference type="ChEBI" id="CHEBI:30616"/>
        <dbReference type="ChEBI" id="CHEBI:32551"/>
        <dbReference type="ChEBI" id="CHEBI:33019"/>
        <dbReference type="ChEBI" id="CHEBI:82748"/>
        <dbReference type="ChEBI" id="CHEBI:83665"/>
        <dbReference type="ChEBI" id="CHEBI:456215"/>
        <dbReference type="EC" id="6.3.4.19"/>
    </reaction>
</comment>
<dbReference type="InterPro" id="IPR012796">
    <property type="entry name" value="Lysidine-tRNA-synth_C"/>
</dbReference>
<evidence type="ECO:0000256" key="1">
    <source>
        <dbReference type="ARBA" id="ARBA00004496"/>
    </source>
</evidence>
<dbReference type="InterPro" id="IPR012094">
    <property type="entry name" value="tRNA_Ile_lys_synt"/>
</dbReference>
<evidence type="ECO:0000256" key="3">
    <source>
        <dbReference type="ARBA" id="ARBA00022598"/>
    </source>
</evidence>
<reference evidence="10 11" key="1">
    <citation type="submission" date="2018-04" db="EMBL/GenBank/DDBJ databases">
        <title>Genome sequencing of Flavobacterium sp. HYN0048.</title>
        <authorList>
            <person name="Yi H."/>
            <person name="Baek C."/>
        </authorList>
    </citation>
    <scope>NUCLEOTIDE SEQUENCE [LARGE SCALE GENOMIC DNA]</scope>
    <source>
        <strain evidence="10 11">HYN0048</strain>
    </source>
</reference>
<dbReference type="HAMAP" id="MF_01161">
    <property type="entry name" value="tRNA_Ile_lys_synt"/>
    <property type="match status" value="1"/>
</dbReference>
<comment type="subcellular location">
    <subcellularLocation>
        <location evidence="1 8">Cytoplasm</location>
    </subcellularLocation>
</comment>
<dbReference type="SUPFAM" id="SSF52402">
    <property type="entry name" value="Adenine nucleotide alpha hydrolases-like"/>
    <property type="match status" value="1"/>
</dbReference>
<evidence type="ECO:0000256" key="8">
    <source>
        <dbReference type="HAMAP-Rule" id="MF_01161"/>
    </source>
</evidence>
<keyword evidence="5 8" id="KW-0547">Nucleotide-binding</keyword>
<dbReference type="GO" id="GO:0005737">
    <property type="term" value="C:cytoplasm"/>
    <property type="evidence" value="ECO:0007669"/>
    <property type="project" value="UniProtKB-SubCell"/>
</dbReference>
<dbReference type="NCBIfam" id="TIGR02433">
    <property type="entry name" value="lysidine_TilS_C"/>
    <property type="match status" value="1"/>
</dbReference>
<feature type="domain" description="Lysidine-tRNA(Ile) synthetase C-terminal" evidence="9">
    <location>
        <begin position="359"/>
        <end position="432"/>
    </location>
</feature>
<evidence type="ECO:0000256" key="4">
    <source>
        <dbReference type="ARBA" id="ARBA00022694"/>
    </source>
</evidence>
<evidence type="ECO:0000256" key="5">
    <source>
        <dbReference type="ARBA" id="ARBA00022741"/>
    </source>
</evidence>
<feature type="binding site" evidence="8">
    <location>
        <begin position="26"/>
        <end position="31"/>
    </location>
    <ligand>
        <name>ATP</name>
        <dbReference type="ChEBI" id="CHEBI:30616"/>
    </ligand>
</feature>
<dbReference type="Proteomes" id="UP000244193">
    <property type="component" value="Chromosome"/>
</dbReference>
<dbReference type="GO" id="GO:0005524">
    <property type="term" value="F:ATP binding"/>
    <property type="evidence" value="ECO:0007669"/>
    <property type="project" value="UniProtKB-UniRule"/>
</dbReference>
<organism evidence="10 11">
    <name type="scientific">Flavobacterium magnum</name>
    <dbReference type="NCBI Taxonomy" id="2162713"/>
    <lineage>
        <taxon>Bacteria</taxon>
        <taxon>Pseudomonadati</taxon>
        <taxon>Bacteroidota</taxon>
        <taxon>Flavobacteriia</taxon>
        <taxon>Flavobacteriales</taxon>
        <taxon>Flavobacteriaceae</taxon>
        <taxon>Flavobacterium</taxon>
    </lineage>
</organism>
<dbReference type="PANTHER" id="PTHR43033">
    <property type="entry name" value="TRNA(ILE)-LYSIDINE SYNTHASE-RELATED"/>
    <property type="match status" value="1"/>
</dbReference>
<comment type="function">
    <text evidence="8">Ligates lysine onto the cytidine present at position 34 of the AUA codon-specific tRNA(Ile) that contains the anticodon CAU, in an ATP-dependent manner. Cytidine is converted to lysidine, thus changing the amino acid specificity of the tRNA from methionine to isoleucine.</text>
</comment>
<keyword evidence="3 8" id="KW-0436">Ligase</keyword>
<dbReference type="InterPro" id="IPR012795">
    <property type="entry name" value="tRNA_Ile_lys_synt_N"/>
</dbReference>
<dbReference type="AlphaFoldDB" id="A0A2S0RFL8"/>
<dbReference type="EC" id="6.3.4.19" evidence="8"/>
<evidence type="ECO:0000259" key="9">
    <source>
        <dbReference type="SMART" id="SM00977"/>
    </source>
</evidence>
<dbReference type="Pfam" id="PF11734">
    <property type="entry name" value="TilS_C"/>
    <property type="match status" value="1"/>
</dbReference>
<keyword evidence="11" id="KW-1185">Reference proteome</keyword>
<dbReference type="EMBL" id="CP028811">
    <property type="protein sequence ID" value="AWA30456.1"/>
    <property type="molecule type" value="Genomic_DNA"/>
</dbReference>
<evidence type="ECO:0000256" key="2">
    <source>
        <dbReference type="ARBA" id="ARBA00022490"/>
    </source>
</evidence>
<evidence type="ECO:0000313" key="10">
    <source>
        <dbReference type="EMBL" id="AWA30456.1"/>
    </source>
</evidence>
<name>A0A2S0RFL8_9FLAO</name>
<protein>
    <recommendedName>
        <fullName evidence="8">tRNA(Ile)-lysidine synthase</fullName>
        <ecNumber evidence="8">6.3.4.19</ecNumber>
    </recommendedName>
    <alternativeName>
        <fullName evidence="8">tRNA(Ile)-2-lysyl-cytidine synthase</fullName>
    </alternativeName>
    <alternativeName>
        <fullName evidence="8">tRNA(Ile)-lysidine synthetase</fullName>
    </alternativeName>
</protein>
<dbReference type="CDD" id="cd01992">
    <property type="entry name" value="TilS_N"/>
    <property type="match status" value="1"/>
</dbReference>
<accession>A0A2S0RFL8</accession>
<sequence length="441" mass="50766">MITKLRIHLTEHFPFLTHKRLLLAVSGGLDSMALAHLFLKLPFEIGIAHCNFTLRGEESDADEAFVKSFAETHHIPFFQTRFDTASFAKDFKLSTQLAARELRYNWFREILEQDKFDYVVTAHHADDNLETFLINFSRGTGPEGLTGIPAINGQIIRPLLPFSRDEIQTYARQNELAWREDSSNTSDKYLRNKLRQHVIPLLKEINPSLLQSFAHTASYLQQSLSMADDASRIVYRKVVTAEPLQKKINLNELLVLPNYKAYLHSWLAPLGFTAWEDIYHLVNAQTGKQVFCAGYRLLKDREFLLLAPNSAVDAAEIAIERNTSQVNFPLKLSFCKVNDISDAPNTIIFVDEDLLHFPLILRKWREGDDFQPFGMHGKSKKVSKFFKDEKRSAFEKEQTWLLCSGDEIVWIVGLRQDERFKIQHTTQNILQITLHDTSISP</sequence>
<dbReference type="NCBIfam" id="TIGR02432">
    <property type="entry name" value="lysidine_TilS_N"/>
    <property type="match status" value="1"/>
</dbReference>
<dbReference type="SUPFAM" id="SSF56037">
    <property type="entry name" value="PheT/TilS domain"/>
    <property type="match status" value="1"/>
</dbReference>
<dbReference type="Pfam" id="PF01171">
    <property type="entry name" value="ATP_bind_3"/>
    <property type="match status" value="1"/>
</dbReference>
<comment type="domain">
    <text evidence="8">The N-terminal region contains the highly conserved SGGXDS motif, predicted to be a P-loop motif involved in ATP binding.</text>
</comment>
<dbReference type="PANTHER" id="PTHR43033:SF1">
    <property type="entry name" value="TRNA(ILE)-LYSIDINE SYNTHASE-RELATED"/>
    <property type="match status" value="1"/>
</dbReference>
<keyword evidence="2 8" id="KW-0963">Cytoplasm</keyword>
<evidence type="ECO:0000256" key="6">
    <source>
        <dbReference type="ARBA" id="ARBA00022840"/>
    </source>
</evidence>
<dbReference type="SMART" id="SM00977">
    <property type="entry name" value="TilS_C"/>
    <property type="match status" value="1"/>
</dbReference>
<dbReference type="Gene3D" id="3.40.50.620">
    <property type="entry name" value="HUPs"/>
    <property type="match status" value="1"/>
</dbReference>
<dbReference type="InterPro" id="IPR014729">
    <property type="entry name" value="Rossmann-like_a/b/a_fold"/>
</dbReference>
<dbReference type="InterPro" id="IPR011063">
    <property type="entry name" value="TilS/TtcA_N"/>
</dbReference>
<comment type="similarity">
    <text evidence="8">Belongs to the tRNA(Ile)-lysidine synthase family.</text>
</comment>
<gene>
    <name evidence="8 10" type="primary">tilS</name>
    <name evidence="10" type="ORF">HYN48_10360</name>
</gene>
<dbReference type="GO" id="GO:0032267">
    <property type="term" value="F:tRNA(Ile)-lysidine synthase activity"/>
    <property type="evidence" value="ECO:0007669"/>
    <property type="project" value="UniProtKB-EC"/>
</dbReference>
<evidence type="ECO:0000256" key="7">
    <source>
        <dbReference type="ARBA" id="ARBA00048539"/>
    </source>
</evidence>
<evidence type="ECO:0000313" key="11">
    <source>
        <dbReference type="Proteomes" id="UP000244193"/>
    </source>
</evidence>
<keyword evidence="6 8" id="KW-0067">ATP-binding</keyword>
<dbReference type="KEGG" id="fmg:HYN48_10360"/>
<keyword evidence="4 8" id="KW-0819">tRNA processing</keyword>
<proteinExistence type="inferred from homology"/>
<dbReference type="RefSeq" id="WP_108371410.1">
    <property type="nucleotide sequence ID" value="NZ_CP028811.1"/>
</dbReference>
<dbReference type="GO" id="GO:0006400">
    <property type="term" value="P:tRNA modification"/>
    <property type="evidence" value="ECO:0007669"/>
    <property type="project" value="UniProtKB-UniRule"/>
</dbReference>